<accession>A0A418YMP9</accession>
<protein>
    <recommendedName>
        <fullName evidence="3">DUF4089 domain-containing protein</fullName>
    </recommendedName>
</protein>
<reference evidence="1 2" key="1">
    <citation type="submission" date="2018-08" db="EMBL/GenBank/DDBJ databases">
        <title>Sphingobium sp. EO9.</title>
        <authorList>
            <person name="Park Y."/>
            <person name="Kim K.H."/>
            <person name="Jeon C.O."/>
        </authorList>
    </citation>
    <scope>NUCLEOTIDE SEQUENCE [LARGE SCALE GENOMIC DNA]</scope>
    <source>
        <strain evidence="1 2">EO9</strain>
    </source>
</reference>
<organism evidence="1 2">
    <name type="scientific">Sphingobium terrigena</name>
    <dbReference type="NCBI Taxonomy" id="2304063"/>
    <lineage>
        <taxon>Bacteria</taxon>
        <taxon>Pseudomonadati</taxon>
        <taxon>Pseudomonadota</taxon>
        <taxon>Alphaproteobacteria</taxon>
        <taxon>Sphingomonadales</taxon>
        <taxon>Sphingomonadaceae</taxon>
        <taxon>Sphingobium</taxon>
    </lineage>
</organism>
<dbReference type="AlphaFoldDB" id="A0A418YMP9"/>
<evidence type="ECO:0000313" key="1">
    <source>
        <dbReference type="EMBL" id="RJG52430.1"/>
    </source>
</evidence>
<comment type="caution">
    <text evidence="1">The sequence shown here is derived from an EMBL/GenBank/DDBJ whole genome shotgun (WGS) entry which is preliminary data.</text>
</comment>
<dbReference type="RefSeq" id="WP_119749618.1">
    <property type="nucleotide sequence ID" value="NZ_QVRA01000027.1"/>
</dbReference>
<name>A0A418YMP9_9SPHN</name>
<evidence type="ECO:0008006" key="3">
    <source>
        <dbReference type="Google" id="ProtNLM"/>
    </source>
</evidence>
<gene>
    <name evidence="1" type="ORF">D0Z70_20270</name>
</gene>
<dbReference type="EMBL" id="QVRA01000027">
    <property type="protein sequence ID" value="RJG52430.1"/>
    <property type="molecule type" value="Genomic_DNA"/>
</dbReference>
<dbReference type="Proteomes" id="UP000283469">
    <property type="component" value="Unassembled WGS sequence"/>
</dbReference>
<proteinExistence type="predicted"/>
<keyword evidence="2" id="KW-1185">Reference proteome</keyword>
<sequence length="59" mass="6291">MTDAQQLEEMKALAKGVGIDIPTPFAAGVLTNLNLLRRHAAIVDQADPVDLDPAELLIP</sequence>
<evidence type="ECO:0000313" key="2">
    <source>
        <dbReference type="Proteomes" id="UP000283469"/>
    </source>
</evidence>